<name>A0A4D7QH75_9HYPH</name>
<feature type="compositionally biased region" description="Basic and acidic residues" evidence="1">
    <location>
        <begin position="74"/>
        <end position="86"/>
    </location>
</feature>
<feature type="chain" id="PRO_5020424126" evidence="2">
    <location>
        <begin position="26"/>
        <end position="86"/>
    </location>
</feature>
<feature type="region of interest" description="Disordered" evidence="1">
    <location>
        <begin position="63"/>
        <end position="86"/>
    </location>
</feature>
<evidence type="ECO:0000313" key="4">
    <source>
        <dbReference type="Proteomes" id="UP000298588"/>
    </source>
</evidence>
<protein>
    <submittedName>
        <fullName evidence="3">Uncharacterized protein</fullName>
    </submittedName>
</protein>
<proteinExistence type="predicted"/>
<dbReference type="KEGG" id="paqt:E8L99_02520"/>
<feature type="signal peptide" evidence="2">
    <location>
        <begin position="1"/>
        <end position="25"/>
    </location>
</feature>
<keyword evidence="2" id="KW-0732">Signal</keyword>
<keyword evidence="4" id="KW-1185">Reference proteome</keyword>
<dbReference type="AlphaFoldDB" id="A0A4D7QH75"/>
<reference evidence="3 4" key="1">
    <citation type="submission" date="2019-04" db="EMBL/GenBank/DDBJ databases">
        <title>Phreatobacter aquaticus sp. nov.</title>
        <authorList>
            <person name="Choi A."/>
            <person name="Baek K."/>
        </authorList>
    </citation>
    <scope>NUCLEOTIDE SEQUENCE [LARGE SCALE GENOMIC DNA]</scope>
    <source>
        <strain evidence="3 4">NMCR1094</strain>
    </source>
</reference>
<gene>
    <name evidence="3" type="ORF">E8L99_02520</name>
</gene>
<evidence type="ECO:0000313" key="3">
    <source>
        <dbReference type="EMBL" id="QCK84737.1"/>
    </source>
</evidence>
<organism evidence="3 4">
    <name type="scientific">Phreatobacter aquaticus</name>
    <dbReference type="NCBI Taxonomy" id="2570229"/>
    <lineage>
        <taxon>Bacteria</taxon>
        <taxon>Pseudomonadati</taxon>
        <taxon>Pseudomonadota</taxon>
        <taxon>Alphaproteobacteria</taxon>
        <taxon>Hyphomicrobiales</taxon>
        <taxon>Phreatobacteraceae</taxon>
        <taxon>Phreatobacter</taxon>
    </lineage>
</organism>
<evidence type="ECO:0000256" key="2">
    <source>
        <dbReference type="SAM" id="SignalP"/>
    </source>
</evidence>
<dbReference type="RefSeq" id="WP_137098071.1">
    <property type="nucleotide sequence ID" value="NZ_CP039865.1"/>
</dbReference>
<dbReference type="Proteomes" id="UP000298588">
    <property type="component" value="Chromosome"/>
</dbReference>
<dbReference type="EMBL" id="CP039865">
    <property type="protein sequence ID" value="QCK84737.1"/>
    <property type="molecule type" value="Genomic_DNA"/>
</dbReference>
<sequence>MTKTLTQSLLALAVTALVSAGPALAEGGIDNGFAGTPERDISLQASPREFRGPHARPQAFTTIQAPAAQSQLSQRDRSDLDLLRNN</sequence>
<evidence type="ECO:0000256" key="1">
    <source>
        <dbReference type="SAM" id="MobiDB-lite"/>
    </source>
</evidence>
<accession>A0A4D7QH75</accession>